<dbReference type="KEGG" id="vco:VC0395_A0767"/>
<dbReference type="InterPro" id="IPR020269">
    <property type="entry name" value="Phage_Mu_Releasin"/>
</dbReference>
<dbReference type="PATRIC" id="fig|345073.21.peg.1134"/>
<dbReference type="Pfam" id="PF10805">
    <property type="entry name" value="DUF2730"/>
    <property type="match status" value="1"/>
</dbReference>
<evidence type="ECO:0000256" key="1">
    <source>
        <dbReference type="SAM" id="Phobius"/>
    </source>
</evidence>
<dbReference type="EMBL" id="CP000627">
    <property type="protein sequence ID" value="ABQ19487.1"/>
    <property type="molecule type" value="Genomic_DNA"/>
</dbReference>
<evidence type="ECO:0000313" key="2">
    <source>
        <dbReference type="EMBL" id="ABQ19487.1"/>
    </source>
</evidence>
<proteinExistence type="predicted"/>
<dbReference type="eggNOG" id="ENOG5033B9K">
    <property type="taxonomic scope" value="Bacteria"/>
</dbReference>
<dbReference type="KEGG" id="vcr:VC395_1167"/>
<gene>
    <name evidence="3" type="ordered locus">VC0395_A0670</name>
    <name evidence="2" type="ordered locus">VC0395_A0767</name>
</gene>
<dbReference type="KEGG" id="vcr:VC395_1264"/>
<dbReference type="OrthoDB" id="5902237at2"/>
<organism evidence="2">
    <name type="scientific">Vibrio cholerae serotype O1 (strain ATCC 39541 / Classical Ogawa 395 / O395)</name>
    <dbReference type="NCBI Taxonomy" id="345073"/>
    <lineage>
        <taxon>Bacteria</taxon>
        <taxon>Pseudomonadati</taxon>
        <taxon>Pseudomonadota</taxon>
        <taxon>Gammaproteobacteria</taxon>
        <taxon>Vibrionales</taxon>
        <taxon>Vibrionaceae</taxon>
        <taxon>Vibrio</taxon>
    </lineage>
</organism>
<dbReference type="RefSeq" id="WP_000362982.1">
    <property type="nucleotide sequence ID" value="NC_009457.1"/>
</dbReference>
<feature type="transmembrane region" description="Helical" evidence="1">
    <location>
        <begin position="6"/>
        <end position="26"/>
    </location>
</feature>
<evidence type="ECO:0000313" key="3">
    <source>
        <dbReference type="EMBL" id="ABQ21991.1"/>
    </source>
</evidence>
<sequence length="99" mass="11419">MDLFVKYFSIAWTVFSSLVMVGLVLLSKTYAKREDLAKVEKKVDDLKAHVDNLPTQQQVTELLVELANTRGEMRELKAKIQPVEHLAHLLLEQRLKDDK</sequence>
<dbReference type="EMBL" id="CP000627">
    <property type="protein sequence ID" value="ABQ21991.1"/>
    <property type="molecule type" value="Genomic_DNA"/>
</dbReference>
<keyword evidence="1" id="KW-1133">Transmembrane helix</keyword>
<dbReference type="KEGG" id="vco:VC0395_A0670"/>
<accession>A0A0H3AGS3</accession>
<protein>
    <recommendedName>
        <fullName evidence="5">DUF2730 domain-containing protein</fullName>
    </recommendedName>
</protein>
<evidence type="ECO:0008006" key="5">
    <source>
        <dbReference type="Google" id="ProtNLM"/>
    </source>
</evidence>
<reference evidence="2 4" key="1">
    <citation type="submission" date="2007-03" db="EMBL/GenBank/DDBJ databases">
        <authorList>
            <person name="Heidelberg J."/>
        </authorList>
    </citation>
    <scope>NUCLEOTIDE SEQUENCE [LARGE SCALE GENOMIC DNA]</scope>
    <source>
        <strain evidence="4">ATCC 39541 / Classical Ogawa 395 / O395</strain>
        <strain evidence="2">O395</strain>
    </source>
</reference>
<dbReference type="AlphaFoldDB" id="A0A0H3AGS3"/>
<dbReference type="Proteomes" id="UP000000249">
    <property type="component" value="Chromosome 1"/>
</dbReference>
<keyword evidence="1" id="KW-0812">Transmembrane</keyword>
<evidence type="ECO:0000313" key="4">
    <source>
        <dbReference type="Proteomes" id="UP000000249"/>
    </source>
</evidence>
<keyword evidence="1" id="KW-0472">Membrane</keyword>
<name>A0A0H3AGS3_VIBC3</name>